<dbReference type="EMBL" id="JARGDH010000004">
    <property type="protein sequence ID" value="KAL0271622.1"/>
    <property type="molecule type" value="Genomic_DNA"/>
</dbReference>
<evidence type="ECO:0008006" key="2">
    <source>
        <dbReference type="Google" id="ProtNLM"/>
    </source>
</evidence>
<name>A0AAW2HPD6_9NEOP</name>
<sequence length="215" mass="24837">MATYAARVWGENLRVREKRKLLSSQRAVLLSVTRCFRSASGEAMCVIAGEPPLDLVIWERARTWGLERGDRSRKEVREQVLDQWERRWAVSPNGRHTRSIWPTIKDRLQMKGIRVNYHLSQVWSGHGRFRANLRRLGLVDGDACLECGAAGDDVDHAVWHCDGISAAKNTFLATMSQTNRDRPWRELLYDEETRDAIQTYLEDVIRRREATGLYA</sequence>
<protein>
    <recommendedName>
        <fullName evidence="2">Reverse transcriptase</fullName>
    </recommendedName>
</protein>
<dbReference type="AlphaFoldDB" id="A0AAW2HPD6"/>
<organism evidence="1">
    <name type="scientific">Menopon gallinae</name>
    <name type="common">poultry shaft louse</name>
    <dbReference type="NCBI Taxonomy" id="328185"/>
    <lineage>
        <taxon>Eukaryota</taxon>
        <taxon>Metazoa</taxon>
        <taxon>Ecdysozoa</taxon>
        <taxon>Arthropoda</taxon>
        <taxon>Hexapoda</taxon>
        <taxon>Insecta</taxon>
        <taxon>Pterygota</taxon>
        <taxon>Neoptera</taxon>
        <taxon>Paraneoptera</taxon>
        <taxon>Psocodea</taxon>
        <taxon>Troctomorpha</taxon>
        <taxon>Phthiraptera</taxon>
        <taxon>Amblycera</taxon>
        <taxon>Menoponidae</taxon>
        <taxon>Menopon</taxon>
    </lineage>
</organism>
<comment type="caution">
    <text evidence="1">The sequence shown here is derived from an EMBL/GenBank/DDBJ whole genome shotgun (WGS) entry which is preliminary data.</text>
</comment>
<accession>A0AAW2HPD6</accession>
<proteinExistence type="predicted"/>
<gene>
    <name evidence="1" type="ORF">PYX00_008658</name>
</gene>
<reference evidence="1" key="1">
    <citation type="journal article" date="2024" name="Gigascience">
        <title>Chromosome-level genome of the poultry shaft louse Menopon gallinae provides insight into the host-switching and adaptive evolution of parasitic lice.</title>
        <authorList>
            <person name="Xu Y."/>
            <person name="Ma L."/>
            <person name="Liu S."/>
            <person name="Liang Y."/>
            <person name="Liu Q."/>
            <person name="He Z."/>
            <person name="Tian L."/>
            <person name="Duan Y."/>
            <person name="Cai W."/>
            <person name="Li H."/>
            <person name="Song F."/>
        </authorList>
    </citation>
    <scope>NUCLEOTIDE SEQUENCE</scope>
    <source>
        <strain evidence="1">Cailab_2023a</strain>
    </source>
</reference>
<evidence type="ECO:0000313" key="1">
    <source>
        <dbReference type="EMBL" id="KAL0271622.1"/>
    </source>
</evidence>